<accession>A0A6G1C6R0</accession>
<gene>
    <name evidence="1" type="ORF">E2562_019651</name>
</gene>
<protein>
    <submittedName>
        <fullName evidence="1">Uncharacterized protein</fullName>
    </submittedName>
</protein>
<dbReference type="Proteomes" id="UP000479710">
    <property type="component" value="Unassembled WGS sequence"/>
</dbReference>
<dbReference type="EMBL" id="SPHZ02000010">
    <property type="protein sequence ID" value="KAF0896158.1"/>
    <property type="molecule type" value="Genomic_DNA"/>
</dbReference>
<sequence length="64" mass="6870">MEFGFGVVTWTKRWKGEEPSDGDDTRGVGCRVLSYRGGNVHGVPPSSAVELEAAMLWWGGQASG</sequence>
<keyword evidence="2" id="KW-1185">Reference proteome</keyword>
<evidence type="ECO:0000313" key="2">
    <source>
        <dbReference type="Proteomes" id="UP000479710"/>
    </source>
</evidence>
<name>A0A6G1C6R0_9ORYZ</name>
<comment type="caution">
    <text evidence="1">The sequence shown here is derived from an EMBL/GenBank/DDBJ whole genome shotgun (WGS) entry which is preliminary data.</text>
</comment>
<organism evidence="1 2">
    <name type="scientific">Oryza meyeriana var. granulata</name>
    <dbReference type="NCBI Taxonomy" id="110450"/>
    <lineage>
        <taxon>Eukaryota</taxon>
        <taxon>Viridiplantae</taxon>
        <taxon>Streptophyta</taxon>
        <taxon>Embryophyta</taxon>
        <taxon>Tracheophyta</taxon>
        <taxon>Spermatophyta</taxon>
        <taxon>Magnoliopsida</taxon>
        <taxon>Liliopsida</taxon>
        <taxon>Poales</taxon>
        <taxon>Poaceae</taxon>
        <taxon>BOP clade</taxon>
        <taxon>Oryzoideae</taxon>
        <taxon>Oryzeae</taxon>
        <taxon>Oryzinae</taxon>
        <taxon>Oryza</taxon>
        <taxon>Oryza meyeriana</taxon>
    </lineage>
</organism>
<proteinExistence type="predicted"/>
<dbReference type="AlphaFoldDB" id="A0A6G1C6R0"/>
<evidence type="ECO:0000313" key="1">
    <source>
        <dbReference type="EMBL" id="KAF0896158.1"/>
    </source>
</evidence>
<reference evidence="1 2" key="1">
    <citation type="submission" date="2019-11" db="EMBL/GenBank/DDBJ databases">
        <title>Whole genome sequence of Oryza granulata.</title>
        <authorList>
            <person name="Li W."/>
        </authorList>
    </citation>
    <scope>NUCLEOTIDE SEQUENCE [LARGE SCALE GENOMIC DNA]</scope>
    <source>
        <strain evidence="2">cv. Menghai</strain>
        <tissue evidence="1">Leaf</tissue>
    </source>
</reference>